<comment type="caution">
    <text evidence="12">The sequence shown here is derived from an EMBL/GenBank/DDBJ whole genome shotgun (WGS) entry which is preliminary data.</text>
</comment>
<dbReference type="Gene3D" id="1.10.260.50">
    <property type="match status" value="1"/>
</dbReference>
<dbReference type="InterPro" id="IPR015421">
    <property type="entry name" value="PyrdxlP-dep_Trfase_major"/>
</dbReference>
<dbReference type="EC" id="2.8.1.7" evidence="3"/>
<dbReference type="Pfam" id="PF00266">
    <property type="entry name" value="Aminotran_5"/>
    <property type="match status" value="1"/>
</dbReference>
<reference evidence="13" key="1">
    <citation type="journal article" date="2019" name="Int. J. Syst. Evol. Microbiol.">
        <title>The Global Catalogue of Microorganisms (GCM) 10K type strain sequencing project: providing services to taxonomists for standard genome sequencing and annotation.</title>
        <authorList>
            <consortium name="The Broad Institute Genomics Platform"/>
            <consortium name="The Broad Institute Genome Sequencing Center for Infectious Disease"/>
            <person name="Wu L."/>
            <person name="Ma J."/>
        </authorList>
    </citation>
    <scope>NUCLEOTIDE SEQUENCE [LARGE SCALE GENOMIC DNA]</scope>
    <source>
        <strain evidence="13">KCTC 52490</strain>
    </source>
</reference>
<comment type="cofactor">
    <cofactor evidence="1 10">
        <name>pyridoxal 5'-phosphate</name>
        <dbReference type="ChEBI" id="CHEBI:597326"/>
    </cofactor>
</comment>
<dbReference type="Gene3D" id="3.40.640.10">
    <property type="entry name" value="Type I PLP-dependent aspartate aminotransferase-like (Major domain)"/>
    <property type="match status" value="1"/>
</dbReference>
<evidence type="ECO:0000256" key="3">
    <source>
        <dbReference type="ARBA" id="ARBA00012239"/>
    </source>
</evidence>
<dbReference type="PANTHER" id="PTHR11601:SF34">
    <property type="entry name" value="CYSTEINE DESULFURASE"/>
    <property type="match status" value="1"/>
</dbReference>
<evidence type="ECO:0000256" key="6">
    <source>
        <dbReference type="ARBA" id="ARBA00022898"/>
    </source>
</evidence>
<dbReference type="RefSeq" id="WP_381507037.1">
    <property type="nucleotide sequence ID" value="NZ_JBHUOM010000023.1"/>
</dbReference>
<proteinExistence type="inferred from homology"/>
<organism evidence="12 13">
    <name type="scientific">Spirosoma flavum</name>
    <dbReference type="NCBI Taxonomy" id="2048557"/>
    <lineage>
        <taxon>Bacteria</taxon>
        <taxon>Pseudomonadati</taxon>
        <taxon>Bacteroidota</taxon>
        <taxon>Cytophagia</taxon>
        <taxon>Cytophagales</taxon>
        <taxon>Cytophagaceae</taxon>
        <taxon>Spirosoma</taxon>
    </lineage>
</organism>
<comment type="similarity">
    <text evidence="2">Belongs to the class-V pyridoxal-phosphate-dependent aminotransferase family. NifS/IscS subfamily.</text>
</comment>
<evidence type="ECO:0000259" key="11">
    <source>
        <dbReference type="Pfam" id="PF00266"/>
    </source>
</evidence>
<keyword evidence="6" id="KW-0663">Pyridoxal phosphate</keyword>
<dbReference type="InterPro" id="IPR020578">
    <property type="entry name" value="Aminotrans_V_PyrdxlP_BS"/>
</dbReference>
<evidence type="ECO:0000256" key="1">
    <source>
        <dbReference type="ARBA" id="ARBA00001933"/>
    </source>
</evidence>
<evidence type="ECO:0000256" key="10">
    <source>
        <dbReference type="RuleBase" id="RU004504"/>
    </source>
</evidence>
<dbReference type="PROSITE" id="PS00595">
    <property type="entry name" value="AA_TRANSFER_CLASS_5"/>
    <property type="match status" value="1"/>
</dbReference>
<feature type="domain" description="Aminotransferase class V" evidence="11">
    <location>
        <begin position="7"/>
        <end position="378"/>
    </location>
</feature>
<evidence type="ECO:0000313" key="13">
    <source>
        <dbReference type="Proteomes" id="UP001597512"/>
    </source>
</evidence>
<keyword evidence="8" id="KW-0411">Iron-sulfur</keyword>
<keyword evidence="13" id="KW-1185">Reference proteome</keyword>
<protein>
    <recommendedName>
        <fullName evidence="3">cysteine desulfurase</fullName>
        <ecNumber evidence="3">2.8.1.7</ecNumber>
    </recommendedName>
</protein>
<dbReference type="Gene3D" id="3.90.1150.10">
    <property type="entry name" value="Aspartate Aminotransferase, domain 1"/>
    <property type="match status" value="1"/>
</dbReference>
<comment type="catalytic activity">
    <reaction evidence="9">
        <text>(sulfur carrier)-H + L-cysteine = (sulfur carrier)-SH + L-alanine</text>
        <dbReference type="Rhea" id="RHEA:43892"/>
        <dbReference type="Rhea" id="RHEA-COMP:14737"/>
        <dbReference type="Rhea" id="RHEA-COMP:14739"/>
        <dbReference type="ChEBI" id="CHEBI:29917"/>
        <dbReference type="ChEBI" id="CHEBI:35235"/>
        <dbReference type="ChEBI" id="CHEBI:57972"/>
        <dbReference type="ChEBI" id="CHEBI:64428"/>
        <dbReference type="EC" id="2.8.1.7"/>
    </reaction>
</comment>
<accession>A0ABW6APA3</accession>
<evidence type="ECO:0000256" key="7">
    <source>
        <dbReference type="ARBA" id="ARBA00023004"/>
    </source>
</evidence>
<dbReference type="Proteomes" id="UP001597512">
    <property type="component" value="Unassembled WGS sequence"/>
</dbReference>
<name>A0ABW6APA3_9BACT</name>
<dbReference type="SUPFAM" id="SSF53383">
    <property type="entry name" value="PLP-dependent transferases"/>
    <property type="match status" value="1"/>
</dbReference>
<keyword evidence="5" id="KW-0479">Metal-binding</keyword>
<evidence type="ECO:0000256" key="4">
    <source>
        <dbReference type="ARBA" id="ARBA00022679"/>
    </source>
</evidence>
<evidence type="ECO:0000313" key="12">
    <source>
        <dbReference type="EMBL" id="MFD2936238.1"/>
    </source>
</evidence>
<dbReference type="EMBL" id="JBHUOM010000023">
    <property type="protein sequence ID" value="MFD2936238.1"/>
    <property type="molecule type" value="Genomic_DNA"/>
</dbReference>
<gene>
    <name evidence="12" type="ORF">ACFS25_20830</name>
</gene>
<evidence type="ECO:0000256" key="9">
    <source>
        <dbReference type="ARBA" id="ARBA00050776"/>
    </source>
</evidence>
<keyword evidence="4" id="KW-0808">Transferase</keyword>
<dbReference type="InterPro" id="IPR016454">
    <property type="entry name" value="Cysteine_dSase"/>
</dbReference>
<dbReference type="InterPro" id="IPR015424">
    <property type="entry name" value="PyrdxlP-dep_Trfase"/>
</dbReference>
<keyword evidence="7" id="KW-0408">Iron</keyword>
<sequence length="393" mass="42859">MKPTAAVYLDNAATTRLDPEVLDAMLPLMTEQFGNPSSIHSHGRAVRTAIEKARKTVASLLNTSPAEIFFTSGGTEADNTAIRSSIETYGLTHAITSPLEHHAVLHTLQHLAEQGTIQLSLVNIDDKGHVDLAHLDELLRSHQNEAGRTRSLVSLMHGNNEIGNMLNLNRAGEICRAHEAIFHSDTVQTMGHFPHNLQQLPVDFIVGSGHKFHGPKGVGFLYVNAGRVKINPFVYGGAQERNMRGGTENVYGIVGLAKALEIAYRDMDAHQQHITFLKRRMIDSLRAKMPDVQFNGDSADVENSLYTVLNVSLPASDMSDMLLFSLDIARISASGGSACSSGSSIGSHVLAALPELDSERGYVRFSFGKYNTEADIDYAVDTLVALYQKELVK</sequence>
<dbReference type="PANTHER" id="PTHR11601">
    <property type="entry name" value="CYSTEINE DESULFURYLASE FAMILY MEMBER"/>
    <property type="match status" value="1"/>
</dbReference>
<evidence type="ECO:0000256" key="8">
    <source>
        <dbReference type="ARBA" id="ARBA00023014"/>
    </source>
</evidence>
<dbReference type="InterPro" id="IPR000192">
    <property type="entry name" value="Aminotrans_V_dom"/>
</dbReference>
<dbReference type="PIRSF" id="PIRSF005572">
    <property type="entry name" value="NifS"/>
    <property type="match status" value="1"/>
</dbReference>
<evidence type="ECO:0000256" key="2">
    <source>
        <dbReference type="ARBA" id="ARBA00006490"/>
    </source>
</evidence>
<dbReference type="InterPro" id="IPR015422">
    <property type="entry name" value="PyrdxlP-dep_Trfase_small"/>
</dbReference>
<evidence type="ECO:0000256" key="5">
    <source>
        <dbReference type="ARBA" id="ARBA00022723"/>
    </source>
</evidence>